<name>A0A0L8GCX6_OCTBM</name>
<organism evidence="1">
    <name type="scientific">Octopus bimaculoides</name>
    <name type="common">California two-spotted octopus</name>
    <dbReference type="NCBI Taxonomy" id="37653"/>
    <lineage>
        <taxon>Eukaryota</taxon>
        <taxon>Metazoa</taxon>
        <taxon>Spiralia</taxon>
        <taxon>Lophotrochozoa</taxon>
        <taxon>Mollusca</taxon>
        <taxon>Cephalopoda</taxon>
        <taxon>Coleoidea</taxon>
        <taxon>Octopodiformes</taxon>
        <taxon>Octopoda</taxon>
        <taxon>Incirrata</taxon>
        <taxon>Octopodidae</taxon>
        <taxon>Octopus</taxon>
    </lineage>
</organism>
<proteinExistence type="predicted"/>
<protein>
    <submittedName>
        <fullName evidence="1">Uncharacterized protein</fullName>
    </submittedName>
</protein>
<evidence type="ECO:0000313" key="1">
    <source>
        <dbReference type="EMBL" id="KOF74385.1"/>
    </source>
</evidence>
<accession>A0A0L8GCX6</accession>
<dbReference type="AlphaFoldDB" id="A0A0L8GCX6"/>
<reference evidence="1" key="1">
    <citation type="submission" date="2015-07" db="EMBL/GenBank/DDBJ databases">
        <title>MeaNS - Measles Nucleotide Surveillance Program.</title>
        <authorList>
            <person name="Tran T."/>
            <person name="Druce J."/>
        </authorList>
    </citation>
    <scope>NUCLEOTIDE SEQUENCE</scope>
    <source>
        <strain evidence="1">UCB-OBI-ISO-001</strain>
        <tissue evidence="1">Gonad</tissue>
    </source>
</reference>
<dbReference type="EMBL" id="KQ422717">
    <property type="protein sequence ID" value="KOF74385.1"/>
    <property type="molecule type" value="Genomic_DNA"/>
</dbReference>
<sequence>MFCVFSLSHTHLCTHIFSFLSETLHACISQVYIHFFDFSLCVFVPHLVGGFQ</sequence>
<gene>
    <name evidence="1" type="ORF">OCBIM_22036352mg</name>
</gene>